<feature type="signal peptide" evidence="1">
    <location>
        <begin position="1"/>
        <end position="20"/>
    </location>
</feature>
<dbReference type="EMBL" id="LUKE01000001">
    <property type="protein sequence ID" value="KYG66018.1"/>
    <property type="molecule type" value="Genomic_DNA"/>
</dbReference>
<sequence length="154" mass="17843">MRLRLILILFSLCFSLQAFAQNPNHVDIIFDIDWTAFYSVDEAHRDEKTVLVEGKLYRPTDYFIETVEWLLSRHPLKAVPSLGTFNFQKTFDPLKATESFFPASREAWSLERNKAARIPRMLPSHLKDAACCAHFHSYLVEKSSDFSPLIFVSN</sequence>
<reference evidence="2 3" key="1">
    <citation type="submission" date="2016-03" db="EMBL/GenBank/DDBJ databases">
        <authorList>
            <person name="Ploux O."/>
        </authorList>
    </citation>
    <scope>NUCLEOTIDE SEQUENCE [LARGE SCALE GENOMIC DNA]</scope>
    <source>
        <strain evidence="2 3">R0</strain>
    </source>
</reference>
<accession>A0A150WNP6</accession>
<comment type="caution">
    <text evidence="2">The sequence shown here is derived from an EMBL/GenBank/DDBJ whole genome shotgun (WGS) entry which is preliminary data.</text>
</comment>
<organism evidence="2 3">
    <name type="scientific">Bdellovibrio bacteriovorus</name>
    <dbReference type="NCBI Taxonomy" id="959"/>
    <lineage>
        <taxon>Bacteria</taxon>
        <taxon>Pseudomonadati</taxon>
        <taxon>Bdellovibrionota</taxon>
        <taxon>Bdellovibrionia</taxon>
        <taxon>Bdellovibrionales</taxon>
        <taxon>Pseudobdellovibrionaceae</taxon>
        <taxon>Bdellovibrio</taxon>
    </lineage>
</organism>
<name>A0A150WNP6_BDEBC</name>
<proteinExistence type="predicted"/>
<keyword evidence="3" id="KW-1185">Reference proteome</keyword>
<feature type="chain" id="PRO_5007573037" description="Secreted protein" evidence="1">
    <location>
        <begin position="21"/>
        <end position="154"/>
    </location>
</feature>
<evidence type="ECO:0008006" key="4">
    <source>
        <dbReference type="Google" id="ProtNLM"/>
    </source>
</evidence>
<dbReference type="Proteomes" id="UP000075320">
    <property type="component" value="Unassembled WGS sequence"/>
</dbReference>
<evidence type="ECO:0000256" key="1">
    <source>
        <dbReference type="SAM" id="SignalP"/>
    </source>
</evidence>
<evidence type="ECO:0000313" key="2">
    <source>
        <dbReference type="EMBL" id="KYG66018.1"/>
    </source>
</evidence>
<dbReference type="RefSeq" id="WP_061833584.1">
    <property type="nucleotide sequence ID" value="NZ_LUKE01000001.1"/>
</dbReference>
<keyword evidence="1" id="KW-0732">Signal</keyword>
<gene>
    <name evidence="2" type="ORF">AZI86_02820</name>
</gene>
<evidence type="ECO:0000313" key="3">
    <source>
        <dbReference type="Proteomes" id="UP000075320"/>
    </source>
</evidence>
<protein>
    <recommendedName>
        <fullName evidence="4">Secreted protein</fullName>
    </recommendedName>
</protein>
<dbReference type="AlphaFoldDB" id="A0A150WNP6"/>